<dbReference type="InterPro" id="IPR027417">
    <property type="entry name" value="P-loop_NTPase"/>
</dbReference>
<sequence length="836" mass="94629">MCSVKEACFFCVCLDELVFIHQRRLKSNLKKKYQFVFEGIAKHGDSTLLKNIYTDLYITQGCREQVNTEHEVRQIEVTSRRHESQEIQVECTNLFKAPEQDKQIRTVLTKGVAGIGKSVSVQKFILDWTEGKENQDISFIFPLPFREINLKEEEKQGLMSLISQFFPETKGLNLTRNDKFKVLFILDGLDECRLPLNFKDNETWRDVSSPASLDVLLTNLIKGNLLPSALIWITTRPAAASKIPPDSIDRVTEVRGFNDAQKEEYFKKRFEDQNLASEIIDHVKQSKSLFIMCHIPVFCWISATGDASKETNTEDTPKTLTQMYTHFLRFQMLQSRRKYDGEYTPDVSWDKDAIFSLGKLAFHQLERNNLIFYDTDLEACGIDVSKASVYSSMCTQIFKEETGIILGTMYCFVHMSIQEFIAALYAHLFLDINKKNAFVQDSTEHENQNDTMINLLKTAVDKALESDIGHLDLFLRFLLGLSLESKKTLLRGLLTQQDGNDQSTKEIVQYIKQKLEANLSSDRSINLFYCLNELNDQTLVKEIQTHLREGSLSSADLSPAQWSAVAFVLLTSEEEMEEFELQKFKKSDECLIRLSPVIKTSKKALLVICHILLSNCDLNEESCSALSSVLSSDSSSLKDLDLSNNNLQDSGVKLLSEGLKANRKLEKLRFLLCKFSPVHNFSLRKCGLTEESCSALATVLRSNSSLKVLDMSNNNLQDSGVKKLQNGLENTNCTLKKLRLSDCSITEEGYKALASALRSNPSHLIDLDLRGNDPGQSGVKESPAAEEACQYVTGIVGKNPLLLRELNLSERELGDTRVNQISALLQDKHCKLNTLM</sequence>
<evidence type="ECO:0000256" key="6">
    <source>
        <dbReference type="ARBA" id="ARBA00022840"/>
    </source>
</evidence>
<dbReference type="Proteomes" id="UP000472262">
    <property type="component" value="Unassembled WGS sequence"/>
</dbReference>
<dbReference type="Pfam" id="PF13516">
    <property type="entry name" value="LRR_6"/>
    <property type="match status" value="3"/>
</dbReference>
<evidence type="ECO:0000256" key="3">
    <source>
        <dbReference type="ARBA" id="ARBA00022614"/>
    </source>
</evidence>
<evidence type="ECO:0000256" key="1">
    <source>
        <dbReference type="ARBA" id="ARBA00004496"/>
    </source>
</evidence>
<name>A0A672QYE3_SINGR</name>
<dbReference type="InterPro" id="IPR007111">
    <property type="entry name" value="NACHT_NTPase"/>
</dbReference>
<reference evidence="8" key="1">
    <citation type="submission" date="2025-08" db="UniProtKB">
        <authorList>
            <consortium name="Ensembl"/>
        </authorList>
    </citation>
    <scope>IDENTIFICATION</scope>
</reference>
<proteinExistence type="predicted"/>
<dbReference type="PROSITE" id="PS50837">
    <property type="entry name" value="NACHT"/>
    <property type="match status" value="1"/>
</dbReference>
<dbReference type="SMART" id="SM00368">
    <property type="entry name" value="LRR_RI"/>
    <property type="match status" value="5"/>
</dbReference>
<reference evidence="8" key="2">
    <citation type="submission" date="2025-09" db="UniProtKB">
        <authorList>
            <consortium name="Ensembl"/>
        </authorList>
    </citation>
    <scope>IDENTIFICATION</scope>
</reference>
<keyword evidence="9" id="KW-1185">Reference proteome</keyword>
<dbReference type="InterPro" id="IPR032675">
    <property type="entry name" value="LRR_dom_sf"/>
</dbReference>
<dbReference type="InterPro" id="IPR051261">
    <property type="entry name" value="NLR"/>
</dbReference>
<dbReference type="InterPro" id="IPR041075">
    <property type="entry name" value="NOD1/2_WH"/>
</dbReference>
<dbReference type="GO" id="GO:0005737">
    <property type="term" value="C:cytoplasm"/>
    <property type="evidence" value="ECO:0007669"/>
    <property type="project" value="UniProtKB-SubCell"/>
</dbReference>
<organism evidence="8 9">
    <name type="scientific">Sinocyclocheilus grahami</name>
    <name type="common">Dianchi golden-line fish</name>
    <name type="synonym">Barbus grahami</name>
    <dbReference type="NCBI Taxonomy" id="75366"/>
    <lineage>
        <taxon>Eukaryota</taxon>
        <taxon>Metazoa</taxon>
        <taxon>Chordata</taxon>
        <taxon>Craniata</taxon>
        <taxon>Vertebrata</taxon>
        <taxon>Euteleostomi</taxon>
        <taxon>Actinopterygii</taxon>
        <taxon>Neopterygii</taxon>
        <taxon>Teleostei</taxon>
        <taxon>Ostariophysi</taxon>
        <taxon>Cypriniformes</taxon>
        <taxon>Cyprinidae</taxon>
        <taxon>Cyprininae</taxon>
        <taxon>Sinocyclocheilus</taxon>
    </lineage>
</organism>
<dbReference type="SUPFAM" id="SSF52540">
    <property type="entry name" value="P-loop containing nucleoside triphosphate hydrolases"/>
    <property type="match status" value="1"/>
</dbReference>
<evidence type="ECO:0000313" key="8">
    <source>
        <dbReference type="Ensembl" id="ENSSGRP00000081190.1"/>
    </source>
</evidence>
<dbReference type="OMA" id="YWEVESY"/>
<evidence type="ECO:0000313" key="9">
    <source>
        <dbReference type="Proteomes" id="UP000472262"/>
    </source>
</evidence>
<evidence type="ECO:0000256" key="2">
    <source>
        <dbReference type="ARBA" id="ARBA00022490"/>
    </source>
</evidence>
<dbReference type="Gene3D" id="3.40.50.300">
    <property type="entry name" value="P-loop containing nucleotide triphosphate hydrolases"/>
    <property type="match status" value="1"/>
</dbReference>
<dbReference type="PROSITE" id="PS51450">
    <property type="entry name" value="LRR"/>
    <property type="match status" value="1"/>
</dbReference>
<dbReference type="Ensembl" id="ENSSGRT00000086445.1">
    <property type="protein sequence ID" value="ENSSGRP00000081190.1"/>
    <property type="gene ID" value="ENSSGRG00000041070.1"/>
</dbReference>
<evidence type="ECO:0000256" key="5">
    <source>
        <dbReference type="ARBA" id="ARBA00022741"/>
    </source>
</evidence>
<comment type="subcellular location">
    <subcellularLocation>
        <location evidence="1">Cytoplasm</location>
    </subcellularLocation>
</comment>
<protein>
    <recommendedName>
        <fullName evidence="7">NACHT domain-containing protein</fullName>
    </recommendedName>
</protein>
<dbReference type="PANTHER" id="PTHR24106">
    <property type="entry name" value="NACHT, LRR AND CARD DOMAINS-CONTAINING"/>
    <property type="match status" value="1"/>
</dbReference>
<keyword evidence="3" id="KW-0433">Leucine-rich repeat</keyword>
<keyword evidence="6" id="KW-0067">ATP-binding</keyword>
<keyword evidence="5" id="KW-0547">Nucleotide-binding</keyword>
<keyword evidence="2" id="KW-0963">Cytoplasm</keyword>
<dbReference type="InterPro" id="IPR029495">
    <property type="entry name" value="NACHT-assoc"/>
</dbReference>
<dbReference type="AlphaFoldDB" id="A0A672QYE3"/>
<accession>A0A672QYE3</accession>
<evidence type="ECO:0000259" key="7">
    <source>
        <dbReference type="PROSITE" id="PS50837"/>
    </source>
</evidence>
<dbReference type="Pfam" id="PF14484">
    <property type="entry name" value="FISNA"/>
    <property type="match status" value="1"/>
</dbReference>
<dbReference type="GO" id="GO:0005524">
    <property type="term" value="F:ATP binding"/>
    <property type="evidence" value="ECO:0007669"/>
    <property type="project" value="UniProtKB-KW"/>
</dbReference>
<dbReference type="Pfam" id="PF17776">
    <property type="entry name" value="NLRC4_HD2"/>
    <property type="match status" value="1"/>
</dbReference>
<dbReference type="SUPFAM" id="SSF52047">
    <property type="entry name" value="RNI-like"/>
    <property type="match status" value="1"/>
</dbReference>
<evidence type="ECO:0000256" key="4">
    <source>
        <dbReference type="ARBA" id="ARBA00022737"/>
    </source>
</evidence>
<dbReference type="FunFam" id="3.40.50.300:FF:000210">
    <property type="entry name" value="Si:dkey-16p6.1"/>
    <property type="match status" value="1"/>
</dbReference>
<dbReference type="Pfam" id="PF17779">
    <property type="entry name" value="WHD_NOD2"/>
    <property type="match status" value="1"/>
</dbReference>
<dbReference type="Pfam" id="PF05729">
    <property type="entry name" value="NACHT"/>
    <property type="match status" value="1"/>
</dbReference>
<dbReference type="Gene3D" id="3.80.10.10">
    <property type="entry name" value="Ribonuclease Inhibitor"/>
    <property type="match status" value="2"/>
</dbReference>
<feature type="domain" description="NACHT" evidence="7">
    <location>
        <begin position="105"/>
        <end position="239"/>
    </location>
</feature>
<keyword evidence="4" id="KW-0677">Repeat</keyword>
<dbReference type="InterPro" id="IPR041267">
    <property type="entry name" value="NLRP_HD2"/>
</dbReference>
<dbReference type="InterPro" id="IPR001611">
    <property type="entry name" value="Leu-rich_rpt"/>
</dbReference>
<dbReference type="SMART" id="SM01288">
    <property type="entry name" value="FISNA"/>
    <property type="match status" value="1"/>
</dbReference>